<dbReference type="EMBL" id="BGPR01002956">
    <property type="protein sequence ID" value="GBM81621.1"/>
    <property type="molecule type" value="Genomic_DNA"/>
</dbReference>
<dbReference type="InterPro" id="IPR043502">
    <property type="entry name" value="DNA/RNA_pol_sf"/>
</dbReference>
<dbReference type="Pfam" id="PF00078">
    <property type="entry name" value="RVT_1"/>
    <property type="match status" value="1"/>
</dbReference>
<gene>
    <name evidence="2" type="primary">pol_1372</name>
    <name evidence="2" type="ORF">AVEN_82349_1</name>
</gene>
<feature type="domain" description="Reverse transcriptase" evidence="1">
    <location>
        <begin position="220"/>
        <end position="396"/>
    </location>
</feature>
<dbReference type="GO" id="GO:0071897">
    <property type="term" value="P:DNA biosynthetic process"/>
    <property type="evidence" value="ECO:0007669"/>
    <property type="project" value="UniProtKB-ARBA"/>
</dbReference>
<evidence type="ECO:0000313" key="3">
    <source>
        <dbReference type="Proteomes" id="UP000499080"/>
    </source>
</evidence>
<dbReference type="InterPro" id="IPR050951">
    <property type="entry name" value="Retrovirus_Pol_polyprotein"/>
</dbReference>
<name>A0A4Y2IUR3_ARAVE</name>
<dbReference type="InterPro" id="IPR000477">
    <property type="entry name" value="RT_dom"/>
</dbReference>
<dbReference type="AlphaFoldDB" id="A0A4Y2IUR3"/>
<reference evidence="2 3" key="1">
    <citation type="journal article" date="2019" name="Sci. Rep.">
        <title>Orb-weaving spider Araneus ventricosus genome elucidates the spidroin gene catalogue.</title>
        <authorList>
            <person name="Kono N."/>
            <person name="Nakamura H."/>
            <person name="Ohtoshi R."/>
            <person name="Moran D.A.P."/>
            <person name="Shinohara A."/>
            <person name="Yoshida Y."/>
            <person name="Fujiwara M."/>
            <person name="Mori M."/>
            <person name="Tomita M."/>
            <person name="Arakawa K."/>
        </authorList>
    </citation>
    <scope>NUCLEOTIDE SEQUENCE [LARGE SCALE GENOMIC DNA]</scope>
</reference>
<dbReference type="InterPro" id="IPR043128">
    <property type="entry name" value="Rev_trsase/Diguanyl_cyclase"/>
</dbReference>
<proteinExistence type="predicted"/>
<dbReference type="Proteomes" id="UP000499080">
    <property type="component" value="Unassembled WGS sequence"/>
</dbReference>
<organism evidence="2 3">
    <name type="scientific">Araneus ventricosus</name>
    <name type="common">Orbweaver spider</name>
    <name type="synonym">Epeira ventricosa</name>
    <dbReference type="NCBI Taxonomy" id="182803"/>
    <lineage>
        <taxon>Eukaryota</taxon>
        <taxon>Metazoa</taxon>
        <taxon>Ecdysozoa</taxon>
        <taxon>Arthropoda</taxon>
        <taxon>Chelicerata</taxon>
        <taxon>Arachnida</taxon>
        <taxon>Araneae</taxon>
        <taxon>Araneomorphae</taxon>
        <taxon>Entelegynae</taxon>
        <taxon>Araneoidea</taxon>
        <taxon>Araneidae</taxon>
        <taxon>Araneus</taxon>
    </lineage>
</organism>
<comment type="caution">
    <text evidence="2">The sequence shown here is derived from an EMBL/GenBank/DDBJ whole genome shotgun (WGS) entry which is preliminary data.</text>
</comment>
<dbReference type="PANTHER" id="PTHR37984">
    <property type="entry name" value="PROTEIN CBG26694"/>
    <property type="match status" value="1"/>
</dbReference>
<sequence length="439" mass="49331">MKKQCGPDYKHHYPDEWNPPVDPEIAQSKVTCYGCGTPGVAETKCSTCSPTKHRTEFSALPVFESSTLIVFLPIRIIQVNGIGCADSRATHSIAGEDLYKILQKQGMTFIKESISMTFAHGHSSNAQVLTTQVNVQIKNKVVRTKIIILPESKGNRTLLEIDFLQDAGVVLDLKSRKRYFSDNPHKSFPFENDVHVPPTPYMEVSPARKDILNAEINRLLNEGIIEPCESPYAAPVVLVPKPNGSFRLCVDYRKLNSVTKTDTYPLPRIDDLLKTAKHTQYLSTIDLKAGYHQVNVAIADRAFTCPFGTYRCIRMPIGLKNAPATFQRLIDNFKNGLKDVTILSYLDDIIILSETFDRDIDDLRKVFQRLKKCKLQANIDKCHFACSTMKYLGHFITPNGIEVDPEKTSVIQDMPEPKNVKQVQSFLAVFGSFSKLCPS</sequence>
<evidence type="ECO:0000313" key="2">
    <source>
        <dbReference type="EMBL" id="GBM81621.1"/>
    </source>
</evidence>
<dbReference type="SUPFAM" id="SSF56672">
    <property type="entry name" value="DNA/RNA polymerases"/>
    <property type="match status" value="1"/>
</dbReference>
<accession>A0A4Y2IUR3</accession>
<protein>
    <submittedName>
        <fullName evidence="2">Retrovirus-related Pol polyprotein from transposon opus</fullName>
    </submittedName>
</protein>
<dbReference type="Gene3D" id="3.10.10.10">
    <property type="entry name" value="HIV Type 1 Reverse Transcriptase, subunit A, domain 1"/>
    <property type="match status" value="1"/>
</dbReference>
<evidence type="ECO:0000259" key="1">
    <source>
        <dbReference type="PROSITE" id="PS50878"/>
    </source>
</evidence>
<dbReference type="PROSITE" id="PS50878">
    <property type="entry name" value="RT_POL"/>
    <property type="match status" value="1"/>
</dbReference>
<keyword evidence="3" id="KW-1185">Reference proteome</keyword>
<dbReference type="Gene3D" id="3.30.70.270">
    <property type="match status" value="1"/>
</dbReference>
<dbReference type="PANTHER" id="PTHR37984:SF5">
    <property type="entry name" value="PROTEIN NYNRIN-LIKE"/>
    <property type="match status" value="1"/>
</dbReference>
<dbReference type="CDD" id="cd01647">
    <property type="entry name" value="RT_LTR"/>
    <property type="match status" value="1"/>
</dbReference>
<dbReference type="OrthoDB" id="8057069at2759"/>